<sequence length="454" mass="52694">MGKDIREDIAWAQINKDVLKSLENPKKLYWVILLIAIAMVGVAVGCEIYQYQTGMGVSNKSNSHVWSLYIATFIFWIGMSHSGTLLSAILHLMHADWRKPIYRFAEAMTTFSLMTAGLFVLVHLGRLWMVYYVMPYPNERWVWPNFQSPLVWDMFAIATYLSSSVIFLYVGMIPDLAICRDNIHAGWRKKLYTVLSLGWEGTDRQWRNFRITYLTIACFLIPLAVSVHSIVASDFAMSNMPGWHVTSFPPYFVAGALYSGCAAIITLFVILRYVFKFEEYMTLPIMRKLVRLTFAIAMVWTYLNLIEFSSVWYGHDQTAKDQLIFKATGPYAPYFWAMIFFGSILPLLLAFKRFQTHLPLLFVVSIFLNVGMWLERWMIIGPSFAHGHYPWTWDHDQWPSLVQWGIVFGSFGWFTLLFMVFCKVFPSVSMYEVKEMVYHRTLALKNKPAVKGEH</sequence>
<feature type="transmembrane region" description="Helical" evidence="7">
    <location>
        <begin position="66"/>
        <end position="90"/>
    </location>
</feature>
<comment type="subcellular location">
    <subcellularLocation>
        <location evidence="1">Cell membrane</location>
        <topology evidence="1">Multi-pass membrane protein</topology>
    </subcellularLocation>
</comment>
<evidence type="ECO:0000256" key="2">
    <source>
        <dbReference type="ARBA" id="ARBA00008929"/>
    </source>
</evidence>
<reference evidence="8" key="1">
    <citation type="submission" date="2021-02" db="EMBL/GenBank/DDBJ databases">
        <authorList>
            <person name="Han P."/>
        </authorList>
    </citation>
    <scope>NUCLEOTIDE SEQUENCE</scope>
    <source>
        <strain evidence="8">Candidatus Nitrotoga sp. ZN8</strain>
    </source>
</reference>
<evidence type="ECO:0000256" key="1">
    <source>
        <dbReference type="ARBA" id="ARBA00004651"/>
    </source>
</evidence>
<organism evidence="8 9">
    <name type="scientific">Candidatus Nitrotoga fabula</name>
    <dbReference type="NCBI Taxonomy" id="2182327"/>
    <lineage>
        <taxon>Bacteria</taxon>
        <taxon>Pseudomonadati</taxon>
        <taxon>Pseudomonadota</taxon>
        <taxon>Betaproteobacteria</taxon>
        <taxon>Nitrosomonadales</taxon>
        <taxon>Gallionellaceae</taxon>
        <taxon>Candidatus Nitrotoga</taxon>
    </lineage>
</organism>
<dbReference type="AlphaFoldDB" id="A0A916BDQ5"/>
<dbReference type="EC" id="1.2.7.-" evidence="8"/>
<dbReference type="EMBL" id="CAJNBL010000005">
    <property type="protein sequence ID" value="CAE6696179.1"/>
    <property type="molecule type" value="Genomic_DNA"/>
</dbReference>
<gene>
    <name evidence="8" type="ORF">NTGZN8_130223</name>
</gene>
<evidence type="ECO:0000256" key="3">
    <source>
        <dbReference type="ARBA" id="ARBA00022475"/>
    </source>
</evidence>
<evidence type="ECO:0000256" key="6">
    <source>
        <dbReference type="ARBA" id="ARBA00023136"/>
    </source>
</evidence>
<proteinExistence type="inferred from homology"/>
<feature type="transmembrane region" description="Helical" evidence="7">
    <location>
        <begin position="251"/>
        <end position="271"/>
    </location>
</feature>
<dbReference type="Pfam" id="PF03916">
    <property type="entry name" value="NrfD"/>
    <property type="match status" value="1"/>
</dbReference>
<evidence type="ECO:0000256" key="4">
    <source>
        <dbReference type="ARBA" id="ARBA00022692"/>
    </source>
</evidence>
<dbReference type="GO" id="GO:0005886">
    <property type="term" value="C:plasma membrane"/>
    <property type="evidence" value="ECO:0007669"/>
    <property type="project" value="UniProtKB-SubCell"/>
</dbReference>
<dbReference type="InterPro" id="IPR005614">
    <property type="entry name" value="NrfD-like"/>
</dbReference>
<evidence type="ECO:0000256" key="7">
    <source>
        <dbReference type="SAM" id="Phobius"/>
    </source>
</evidence>
<feature type="transmembrane region" description="Helical" evidence="7">
    <location>
        <begin position="111"/>
        <end position="134"/>
    </location>
</feature>
<feature type="transmembrane region" description="Helical" evidence="7">
    <location>
        <begin position="358"/>
        <end position="381"/>
    </location>
</feature>
<dbReference type="RefSeq" id="WP_213035240.1">
    <property type="nucleotide sequence ID" value="NZ_CAJNBL010000005.1"/>
</dbReference>
<feature type="transmembrane region" description="Helical" evidence="7">
    <location>
        <begin position="333"/>
        <end position="351"/>
    </location>
</feature>
<comment type="similarity">
    <text evidence="2">Belongs to the NrfD family.</text>
</comment>
<keyword evidence="8" id="KW-0560">Oxidoreductase</keyword>
<keyword evidence="6 7" id="KW-0472">Membrane</keyword>
<comment type="caution">
    <text evidence="8">The sequence shown here is derived from an EMBL/GenBank/DDBJ whole genome shotgun (WGS) entry which is preliminary data.</text>
</comment>
<feature type="transmembrane region" description="Helical" evidence="7">
    <location>
        <begin position="211"/>
        <end position="231"/>
    </location>
</feature>
<dbReference type="Proteomes" id="UP000675882">
    <property type="component" value="Unassembled WGS sequence"/>
</dbReference>
<feature type="transmembrane region" description="Helical" evidence="7">
    <location>
        <begin position="28"/>
        <end position="51"/>
    </location>
</feature>
<accession>A0A916BDQ5</accession>
<evidence type="ECO:0000313" key="8">
    <source>
        <dbReference type="EMBL" id="CAE6696179.1"/>
    </source>
</evidence>
<feature type="transmembrane region" description="Helical" evidence="7">
    <location>
        <begin position="154"/>
        <end position="179"/>
    </location>
</feature>
<feature type="transmembrane region" description="Helical" evidence="7">
    <location>
        <begin position="292"/>
        <end position="313"/>
    </location>
</feature>
<evidence type="ECO:0000256" key="5">
    <source>
        <dbReference type="ARBA" id="ARBA00022989"/>
    </source>
</evidence>
<feature type="transmembrane region" description="Helical" evidence="7">
    <location>
        <begin position="401"/>
        <end position="422"/>
    </location>
</feature>
<dbReference type="GO" id="GO:0016491">
    <property type="term" value="F:oxidoreductase activity"/>
    <property type="evidence" value="ECO:0007669"/>
    <property type="project" value="UniProtKB-KW"/>
</dbReference>
<name>A0A916BDQ5_9PROT</name>
<protein>
    <submittedName>
        <fullName evidence="8">Molybdopterin oxidoreductase</fullName>
        <ecNumber evidence="8">1.2.7.-</ecNumber>
    </submittedName>
</protein>
<dbReference type="PANTHER" id="PTHR43044:SF2">
    <property type="entry name" value="POLYSULPHIDE REDUCTASE NRFD"/>
    <property type="match status" value="1"/>
</dbReference>
<keyword evidence="3" id="KW-1003">Cell membrane</keyword>
<keyword evidence="4 7" id="KW-0812">Transmembrane</keyword>
<dbReference type="PANTHER" id="PTHR43044">
    <property type="match status" value="1"/>
</dbReference>
<keyword evidence="5 7" id="KW-1133">Transmembrane helix</keyword>
<evidence type="ECO:0000313" key="9">
    <source>
        <dbReference type="Proteomes" id="UP000675882"/>
    </source>
</evidence>
<keyword evidence="9" id="KW-1185">Reference proteome</keyword>